<organism evidence="1 2">
    <name type="scientific">Candidatus Magasanikbacteria bacterium RIFOXYD2_FULL_36_9</name>
    <dbReference type="NCBI Taxonomy" id="1798707"/>
    <lineage>
        <taxon>Bacteria</taxon>
        <taxon>Candidatus Magasanikiibacteriota</taxon>
    </lineage>
</organism>
<evidence type="ECO:0000313" key="2">
    <source>
        <dbReference type="Proteomes" id="UP000178490"/>
    </source>
</evidence>
<evidence type="ECO:0008006" key="3">
    <source>
        <dbReference type="Google" id="ProtNLM"/>
    </source>
</evidence>
<reference evidence="1 2" key="1">
    <citation type="journal article" date="2016" name="Nat. Commun.">
        <title>Thousands of microbial genomes shed light on interconnected biogeochemical processes in an aquifer system.</title>
        <authorList>
            <person name="Anantharaman K."/>
            <person name="Brown C.T."/>
            <person name="Hug L.A."/>
            <person name="Sharon I."/>
            <person name="Castelle C.J."/>
            <person name="Probst A.J."/>
            <person name="Thomas B.C."/>
            <person name="Singh A."/>
            <person name="Wilkins M.J."/>
            <person name="Karaoz U."/>
            <person name="Brodie E.L."/>
            <person name="Williams K.H."/>
            <person name="Hubbard S.S."/>
            <person name="Banfield J.F."/>
        </authorList>
    </citation>
    <scope>NUCLEOTIDE SEQUENCE [LARGE SCALE GENOMIC DNA]</scope>
</reference>
<dbReference type="Gene3D" id="1.10.530.10">
    <property type="match status" value="1"/>
</dbReference>
<dbReference type="SUPFAM" id="SSF53955">
    <property type="entry name" value="Lysozyme-like"/>
    <property type="match status" value="1"/>
</dbReference>
<sequence length="197" mass="21961">MNILKTNKLTVAQYLAKILAIMLILANPVAVGAKTINPAFSPIIESTTTFDTIHSTIFATDLNVDENLDSDEDVKKAQRLDAYFSKRDMPLAGYGIEFVRAANKYNVDWRLIAAIGVRESSGGKHMMNNNPFGWGSAKIKFNDFSEAIDVVTSNLGGFNPNTARYYKNADTKKKLWYYNGTVMPTYPAEVIDIMEMV</sequence>
<dbReference type="AlphaFoldDB" id="A0A1F6P1D5"/>
<dbReference type="InterPro" id="IPR023346">
    <property type="entry name" value="Lysozyme-like_dom_sf"/>
</dbReference>
<comment type="caution">
    <text evidence="1">The sequence shown here is derived from an EMBL/GenBank/DDBJ whole genome shotgun (WGS) entry which is preliminary data.</text>
</comment>
<gene>
    <name evidence="1" type="ORF">A2537_01390</name>
</gene>
<evidence type="ECO:0000313" key="1">
    <source>
        <dbReference type="EMBL" id="OGH89900.1"/>
    </source>
</evidence>
<proteinExistence type="predicted"/>
<accession>A0A1F6P1D5</accession>
<protein>
    <recommendedName>
        <fullName evidence="3">Mannosyl-glycoprotein endo-beta-N-acetylglucosamidase-like domain-containing protein</fullName>
    </recommendedName>
</protein>
<name>A0A1F6P1D5_9BACT</name>
<dbReference type="EMBL" id="MFRC01000018">
    <property type="protein sequence ID" value="OGH89900.1"/>
    <property type="molecule type" value="Genomic_DNA"/>
</dbReference>
<dbReference type="Proteomes" id="UP000178490">
    <property type="component" value="Unassembled WGS sequence"/>
</dbReference>